<dbReference type="InterPro" id="IPR038192">
    <property type="entry name" value="CSTF_C_sf"/>
</dbReference>
<dbReference type="Pfam" id="PF14327">
    <property type="entry name" value="CSTF2_hinge"/>
    <property type="match status" value="1"/>
</dbReference>
<dbReference type="OrthoDB" id="272703at2759"/>
<feature type="compositionally biased region" description="Polar residues" evidence="1">
    <location>
        <begin position="242"/>
        <end position="259"/>
    </location>
</feature>
<dbReference type="PANTHER" id="PTHR47866:SF2">
    <property type="entry name" value="HYDROXYPROLINE-RICH GLYCOPROTEIN FAMILY PROTEIN"/>
    <property type="match status" value="1"/>
</dbReference>
<feature type="domain" description="Cleavage stimulation factor subunit 2 hinge" evidence="3">
    <location>
        <begin position="6"/>
        <end position="69"/>
    </location>
</feature>
<dbReference type="Pfam" id="PF14304">
    <property type="entry name" value="CSTF_C"/>
    <property type="match status" value="1"/>
</dbReference>
<dbReference type="GeneID" id="109711070"/>
<dbReference type="AlphaFoldDB" id="A0A6P5F8F5"/>
<dbReference type="GO" id="GO:0031124">
    <property type="term" value="P:mRNA 3'-end processing"/>
    <property type="evidence" value="ECO:0007669"/>
    <property type="project" value="InterPro"/>
</dbReference>
<name>A0A6P5F8F5_ANACO</name>
<feature type="compositionally biased region" description="Polar residues" evidence="1">
    <location>
        <begin position="79"/>
        <end position="123"/>
    </location>
</feature>
<dbReference type="InterPro" id="IPR025742">
    <property type="entry name" value="CSTF2_hinge"/>
</dbReference>
<dbReference type="GO" id="GO:0035194">
    <property type="term" value="P:regulatory ncRNA-mediated post-transcriptional gene silencing"/>
    <property type="evidence" value="ECO:0007669"/>
    <property type="project" value="EnsemblPlants"/>
</dbReference>
<dbReference type="RefSeq" id="XP_020089555.1">
    <property type="nucleotide sequence ID" value="XM_020233966.1"/>
</dbReference>
<dbReference type="Gene3D" id="1.10.20.70">
    <property type="entry name" value="Transcription termination and cleavage factor, C-terminal domain"/>
    <property type="match status" value="1"/>
</dbReference>
<feature type="compositionally biased region" description="Pro residues" evidence="1">
    <location>
        <begin position="186"/>
        <end position="198"/>
    </location>
</feature>
<sequence length="368" mass="39940">MSAKQAQQPGDGLTSHIAGMSKSQLFDIMCQMKALIDQDREQARKILVDNPALTRALFQAQIMLGMVKPPQTMPDIQTALSQAQPSEVGQPSNVQPPQSMPIQPGPQTQTSASQTSVPPTTKPQHPVQPPTLPSSSLVPPLTFPPQTAPSNPPQPVQTKAFSIAQFPPVSFQQPSQIHSNVSLPSPSAPPQYMIPPQQPLQTPGVFNQQLQPPLPQHPRPLPHMQSFSHPIHSQMPHGLGFQPSSAQPLLQPMFTSGENPPSFPQGQPPLPNQPPPQQLYQAERGAPWVPGRLEISSAGPQILGRPPMPSGQMVPGMGSQAPRPPPLTAEMEKALLQQVLSLTQDQINMLPAEQRQQVLQLQEMLRLK</sequence>
<reference evidence="5" key="2">
    <citation type="submission" date="2025-08" db="UniProtKB">
        <authorList>
            <consortium name="RefSeq"/>
        </authorList>
    </citation>
    <scope>IDENTIFICATION</scope>
    <source>
        <tissue evidence="5">Leaf</tissue>
    </source>
</reference>
<evidence type="ECO:0000256" key="1">
    <source>
        <dbReference type="SAM" id="MobiDB-lite"/>
    </source>
</evidence>
<dbReference type="PANTHER" id="PTHR47866">
    <property type="entry name" value="HYDROXYPROLINE-RICH GLYCOPROTEIN FAMILY PROTEIN"/>
    <property type="match status" value="1"/>
</dbReference>
<evidence type="ECO:0000259" key="3">
    <source>
        <dbReference type="Pfam" id="PF14327"/>
    </source>
</evidence>
<evidence type="ECO:0000313" key="4">
    <source>
        <dbReference type="Proteomes" id="UP000515123"/>
    </source>
</evidence>
<accession>A0A6P5F8F5</accession>
<feature type="region of interest" description="Disordered" evidence="1">
    <location>
        <begin position="79"/>
        <end position="157"/>
    </location>
</feature>
<feature type="region of interest" description="Disordered" evidence="1">
    <location>
        <begin position="240"/>
        <end position="276"/>
    </location>
</feature>
<proteinExistence type="predicted"/>
<feature type="compositionally biased region" description="Pro residues" evidence="1">
    <location>
        <begin position="261"/>
        <end position="276"/>
    </location>
</feature>
<dbReference type="GO" id="GO:0009749">
    <property type="term" value="P:response to glucose"/>
    <property type="evidence" value="ECO:0007669"/>
    <property type="project" value="EnsemblPlants"/>
</dbReference>
<evidence type="ECO:0000313" key="5">
    <source>
        <dbReference type="RefSeq" id="XP_020089555.1"/>
    </source>
</evidence>
<evidence type="ECO:0000259" key="2">
    <source>
        <dbReference type="Pfam" id="PF14304"/>
    </source>
</evidence>
<dbReference type="Proteomes" id="UP000515123">
    <property type="component" value="Linkage group 5"/>
</dbReference>
<dbReference type="Gene3D" id="1.25.40.630">
    <property type="match status" value="1"/>
</dbReference>
<dbReference type="InterPro" id="IPR026896">
    <property type="entry name" value="CSTF_C"/>
</dbReference>
<feature type="compositionally biased region" description="Pro residues" evidence="1">
    <location>
        <begin position="141"/>
        <end position="155"/>
    </location>
</feature>
<dbReference type="Gramene" id="Aco025197.1.mrna1">
    <property type="protein sequence ID" value="Aco025197.1.mrna1"/>
    <property type="gene ID" value="Aco025197.1.path1"/>
</dbReference>
<feature type="domain" description="Transcription termination and cleavage factor C-terminal" evidence="2">
    <location>
        <begin position="333"/>
        <end position="366"/>
    </location>
</feature>
<keyword evidence="4" id="KW-1185">Reference proteome</keyword>
<gene>
    <name evidence="5" type="primary">LOC109711070</name>
</gene>
<protein>
    <submittedName>
        <fullName evidence="5">Proline-rich receptor-like protein kinase PERK9 isoform X1</fullName>
    </submittedName>
</protein>
<reference evidence="4" key="1">
    <citation type="journal article" date="2015" name="Nat. Genet.">
        <title>The pineapple genome and the evolution of CAM photosynthesis.</title>
        <authorList>
            <person name="Ming R."/>
            <person name="VanBuren R."/>
            <person name="Wai C.M."/>
            <person name="Tang H."/>
            <person name="Schatz M.C."/>
            <person name="Bowers J.E."/>
            <person name="Lyons E."/>
            <person name="Wang M.L."/>
            <person name="Chen J."/>
            <person name="Biggers E."/>
            <person name="Zhang J."/>
            <person name="Huang L."/>
            <person name="Zhang L."/>
            <person name="Miao W."/>
            <person name="Zhang J."/>
            <person name="Ye Z."/>
            <person name="Miao C."/>
            <person name="Lin Z."/>
            <person name="Wang H."/>
            <person name="Zhou H."/>
            <person name="Yim W.C."/>
            <person name="Priest H.D."/>
            <person name="Zheng C."/>
            <person name="Woodhouse M."/>
            <person name="Edger P.P."/>
            <person name="Guyot R."/>
            <person name="Guo H.B."/>
            <person name="Guo H."/>
            <person name="Zheng G."/>
            <person name="Singh R."/>
            <person name="Sharma A."/>
            <person name="Min X."/>
            <person name="Zheng Y."/>
            <person name="Lee H."/>
            <person name="Gurtowski J."/>
            <person name="Sedlazeck F.J."/>
            <person name="Harkess A."/>
            <person name="McKain M.R."/>
            <person name="Liao Z."/>
            <person name="Fang J."/>
            <person name="Liu J."/>
            <person name="Zhang X."/>
            <person name="Zhang Q."/>
            <person name="Hu W."/>
            <person name="Qin Y."/>
            <person name="Wang K."/>
            <person name="Chen L.Y."/>
            <person name="Shirley N."/>
            <person name="Lin Y.R."/>
            <person name="Liu L.Y."/>
            <person name="Hernandez A.G."/>
            <person name="Wright C.L."/>
            <person name="Bulone V."/>
            <person name="Tuskan G.A."/>
            <person name="Heath K."/>
            <person name="Zee F."/>
            <person name="Moore P.H."/>
            <person name="Sunkar R."/>
            <person name="Leebens-Mack J.H."/>
            <person name="Mockler T."/>
            <person name="Bennetzen J.L."/>
            <person name="Freeling M."/>
            <person name="Sankoff D."/>
            <person name="Paterson A.H."/>
            <person name="Zhu X."/>
            <person name="Yang X."/>
            <person name="Smith J.A."/>
            <person name="Cushman J.C."/>
            <person name="Paull R.E."/>
            <person name="Yu Q."/>
        </authorList>
    </citation>
    <scope>NUCLEOTIDE SEQUENCE [LARGE SCALE GENOMIC DNA]</scope>
    <source>
        <strain evidence="4">cv. F153</strain>
    </source>
</reference>
<feature type="region of interest" description="Disordered" evidence="1">
    <location>
        <begin position="173"/>
        <end position="198"/>
    </location>
</feature>
<organism evidence="4 5">
    <name type="scientific">Ananas comosus</name>
    <name type="common">Pineapple</name>
    <name type="synonym">Ananas ananas</name>
    <dbReference type="NCBI Taxonomy" id="4615"/>
    <lineage>
        <taxon>Eukaryota</taxon>
        <taxon>Viridiplantae</taxon>
        <taxon>Streptophyta</taxon>
        <taxon>Embryophyta</taxon>
        <taxon>Tracheophyta</taxon>
        <taxon>Spermatophyta</taxon>
        <taxon>Magnoliopsida</taxon>
        <taxon>Liliopsida</taxon>
        <taxon>Poales</taxon>
        <taxon>Bromeliaceae</taxon>
        <taxon>Bromelioideae</taxon>
        <taxon>Ananas</taxon>
    </lineage>
</organism>